<name>A0A166C1D4_9AGAM</name>
<feature type="compositionally biased region" description="Acidic residues" evidence="1">
    <location>
        <begin position="33"/>
        <end position="43"/>
    </location>
</feature>
<keyword evidence="3" id="KW-1185">Reference proteome</keyword>
<evidence type="ECO:0000313" key="2">
    <source>
        <dbReference type="EMBL" id="KZP13189.1"/>
    </source>
</evidence>
<feature type="region of interest" description="Disordered" evidence="1">
    <location>
        <begin position="1"/>
        <end position="68"/>
    </location>
</feature>
<dbReference type="AlphaFoldDB" id="A0A166C1D4"/>
<dbReference type="Proteomes" id="UP000076532">
    <property type="component" value="Unassembled WGS sequence"/>
</dbReference>
<organism evidence="2 3">
    <name type="scientific">Athelia psychrophila</name>
    <dbReference type="NCBI Taxonomy" id="1759441"/>
    <lineage>
        <taxon>Eukaryota</taxon>
        <taxon>Fungi</taxon>
        <taxon>Dikarya</taxon>
        <taxon>Basidiomycota</taxon>
        <taxon>Agaricomycotina</taxon>
        <taxon>Agaricomycetes</taxon>
        <taxon>Agaricomycetidae</taxon>
        <taxon>Atheliales</taxon>
        <taxon>Atheliaceae</taxon>
        <taxon>Athelia</taxon>
    </lineage>
</organism>
<accession>A0A166C1D4</accession>
<sequence>MPKKTQPKAKPTPRPAGPKRTHEQTEKAAAIPDSDDEADEDGALVEPGDCNVDPSETDENRAVKSRKGLYRNRGTVTGMEKVFERSDDMSAFPRKADAYTHKMENAFEWGKFGKFGHCLSQECGSAVYVLTQWKLFLCRAPLGKMHKDKQKTTG</sequence>
<protein>
    <submittedName>
        <fullName evidence="2">Uncharacterized protein</fullName>
    </submittedName>
</protein>
<dbReference type="EMBL" id="KV417636">
    <property type="protein sequence ID" value="KZP13189.1"/>
    <property type="molecule type" value="Genomic_DNA"/>
</dbReference>
<evidence type="ECO:0000313" key="3">
    <source>
        <dbReference type="Proteomes" id="UP000076532"/>
    </source>
</evidence>
<gene>
    <name evidence="2" type="ORF">FIBSPDRAFT_983251</name>
</gene>
<reference evidence="2 3" key="1">
    <citation type="journal article" date="2016" name="Mol. Biol. Evol.">
        <title>Comparative Genomics of Early-Diverging Mushroom-Forming Fungi Provides Insights into the Origins of Lignocellulose Decay Capabilities.</title>
        <authorList>
            <person name="Nagy L.G."/>
            <person name="Riley R."/>
            <person name="Tritt A."/>
            <person name="Adam C."/>
            <person name="Daum C."/>
            <person name="Floudas D."/>
            <person name="Sun H."/>
            <person name="Yadav J.S."/>
            <person name="Pangilinan J."/>
            <person name="Larsson K.H."/>
            <person name="Matsuura K."/>
            <person name="Barry K."/>
            <person name="Labutti K."/>
            <person name="Kuo R."/>
            <person name="Ohm R.A."/>
            <person name="Bhattacharya S.S."/>
            <person name="Shirouzu T."/>
            <person name="Yoshinaga Y."/>
            <person name="Martin F.M."/>
            <person name="Grigoriev I.V."/>
            <person name="Hibbett D.S."/>
        </authorList>
    </citation>
    <scope>NUCLEOTIDE SEQUENCE [LARGE SCALE GENOMIC DNA]</scope>
    <source>
        <strain evidence="2 3">CBS 109695</strain>
    </source>
</reference>
<evidence type="ECO:0000256" key="1">
    <source>
        <dbReference type="SAM" id="MobiDB-lite"/>
    </source>
</evidence>
<proteinExistence type="predicted"/>